<proteinExistence type="predicted"/>
<dbReference type="InterPro" id="IPR025555">
    <property type="entry name" value="YppG"/>
</dbReference>
<evidence type="ECO:0000313" key="2">
    <source>
        <dbReference type="Proteomes" id="UP000682134"/>
    </source>
</evidence>
<gene>
    <name evidence="1" type="ORF">J5Y03_03125</name>
</gene>
<protein>
    <submittedName>
        <fullName evidence="1">Spore coat protein</fullName>
    </submittedName>
</protein>
<name>A0A940SJF3_9BACI</name>
<accession>A0A940SJF3</accession>
<keyword evidence="2" id="KW-1185">Reference proteome</keyword>
<keyword evidence="1" id="KW-0946">Virion</keyword>
<comment type="caution">
    <text evidence="1">The sequence shown here is derived from an EMBL/GenBank/DDBJ whole genome shotgun (WGS) entry which is preliminary data.</text>
</comment>
<reference evidence="1" key="1">
    <citation type="submission" date="2021-04" db="EMBL/GenBank/DDBJ databases">
        <title>Genome seq and assembly of Bacillus sp.</title>
        <authorList>
            <person name="Chhetri G."/>
        </authorList>
    </citation>
    <scope>NUCLEOTIDE SEQUENCE</scope>
    <source>
        <strain evidence="1">RG28</strain>
    </source>
</reference>
<dbReference type="EMBL" id="JAGIYQ010000002">
    <property type="protein sequence ID" value="MBP0724173.1"/>
    <property type="molecule type" value="Genomic_DNA"/>
</dbReference>
<evidence type="ECO:0000313" key="1">
    <source>
        <dbReference type="EMBL" id="MBP0724173.1"/>
    </source>
</evidence>
<sequence length="164" mass="18701">MNTALQPNQNLFGEVPEFQNGMQQIHSMPQSQNAFIPQTIQGQSMSTNQQTEMFEGGQMYQNQQFPHHMQQFPFQQQPFPFQPHPQMGPFAEPMMQGPYKPYPTNPKGVNGNNTQQNQIASIINQFKNNNGTYDVSKMMNTAGQFMNTMNQVGGLFKQVGFLFK</sequence>
<dbReference type="Pfam" id="PF14179">
    <property type="entry name" value="YppG"/>
    <property type="match status" value="1"/>
</dbReference>
<keyword evidence="1" id="KW-0167">Capsid protein</keyword>
<dbReference type="Proteomes" id="UP000682134">
    <property type="component" value="Unassembled WGS sequence"/>
</dbReference>
<organism evidence="1 2">
    <name type="scientific">Gottfriedia endophytica</name>
    <dbReference type="NCBI Taxonomy" id="2820819"/>
    <lineage>
        <taxon>Bacteria</taxon>
        <taxon>Bacillati</taxon>
        <taxon>Bacillota</taxon>
        <taxon>Bacilli</taxon>
        <taxon>Bacillales</taxon>
        <taxon>Bacillaceae</taxon>
        <taxon>Gottfriedia</taxon>
    </lineage>
</organism>
<dbReference type="AlphaFoldDB" id="A0A940SJF3"/>